<dbReference type="Proteomes" id="UP000192257">
    <property type="component" value="Unassembled WGS sequence"/>
</dbReference>
<evidence type="ECO:0000313" key="3">
    <source>
        <dbReference type="Proteomes" id="UP000192257"/>
    </source>
</evidence>
<comment type="caution">
    <text evidence="2">The sequence shown here is derived from an EMBL/GenBank/DDBJ whole genome shotgun (WGS) entry which is preliminary data.</text>
</comment>
<dbReference type="GeneID" id="39989044"/>
<dbReference type="EMBL" id="NBCO01000035">
    <property type="protein sequence ID" value="ORC85467.1"/>
    <property type="molecule type" value="Genomic_DNA"/>
</dbReference>
<dbReference type="OrthoDB" id="251434at2759"/>
<name>A0A1X0NLE9_9TRYP</name>
<reference evidence="2 3" key="1">
    <citation type="submission" date="2017-03" db="EMBL/GenBank/DDBJ databases">
        <title>An alternative strategy for trypanosome survival in the mammalian bloodstream revealed through genome and transcriptome analysis of the ubiquitous bovine parasite Trypanosoma (Megatrypanum) theileri.</title>
        <authorList>
            <person name="Kelly S."/>
            <person name="Ivens A."/>
            <person name="Mott A."/>
            <person name="O'Neill E."/>
            <person name="Emms D."/>
            <person name="Macleod O."/>
            <person name="Voorheis P."/>
            <person name="Matthews J."/>
            <person name="Matthews K."/>
            <person name="Carrington M."/>
        </authorList>
    </citation>
    <scope>NUCLEOTIDE SEQUENCE [LARGE SCALE GENOMIC DNA]</scope>
    <source>
        <strain evidence="2">Edinburgh</strain>
    </source>
</reference>
<dbReference type="RefSeq" id="XP_028879533.1">
    <property type="nucleotide sequence ID" value="XM_029029264.1"/>
</dbReference>
<evidence type="ECO:0000313" key="2">
    <source>
        <dbReference type="EMBL" id="ORC85467.1"/>
    </source>
</evidence>
<feature type="region of interest" description="Disordered" evidence="1">
    <location>
        <begin position="91"/>
        <end position="113"/>
    </location>
</feature>
<dbReference type="VEuPathDB" id="TriTrypDB:TM35_000352110"/>
<dbReference type="AlphaFoldDB" id="A0A1X0NLE9"/>
<proteinExistence type="predicted"/>
<sequence length="161" mass="18141">MMPTLQPLECDVIVPSRFSAVRPRTWNLVMDDTGRALAERYGSDMSFNQITDEAALRNRDRRMREEVLRRRSTLSPGMREESLHDTYSVAKQDTGASTGVAQSQGKQQEGESRTAAYSFLSGRITTAGESETFGQRKQQAHKQNAISYDIIPREIPVSSFH</sequence>
<organism evidence="2 3">
    <name type="scientific">Trypanosoma theileri</name>
    <dbReference type="NCBI Taxonomy" id="67003"/>
    <lineage>
        <taxon>Eukaryota</taxon>
        <taxon>Discoba</taxon>
        <taxon>Euglenozoa</taxon>
        <taxon>Kinetoplastea</taxon>
        <taxon>Metakinetoplastina</taxon>
        <taxon>Trypanosomatida</taxon>
        <taxon>Trypanosomatidae</taxon>
        <taxon>Trypanosoma</taxon>
    </lineage>
</organism>
<keyword evidence="3" id="KW-1185">Reference proteome</keyword>
<gene>
    <name evidence="2" type="ORF">TM35_000352110</name>
</gene>
<evidence type="ECO:0000256" key="1">
    <source>
        <dbReference type="SAM" id="MobiDB-lite"/>
    </source>
</evidence>
<feature type="compositionally biased region" description="Polar residues" evidence="1">
    <location>
        <begin position="91"/>
        <end position="107"/>
    </location>
</feature>
<accession>A0A1X0NLE9</accession>
<protein>
    <submittedName>
        <fullName evidence="2">Uncharacterized protein</fullName>
    </submittedName>
</protein>